<evidence type="ECO:0000259" key="2">
    <source>
        <dbReference type="SMART" id="SM00128"/>
    </source>
</evidence>
<proteinExistence type="predicted"/>
<dbReference type="Gene3D" id="3.60.10.10">
    <property type="entry name" value="Endonuclease/exonuclease/phosphatase"/>
    <property type="match status" value="1"/>
</dbReference>
<dbReference type="PANTHER" id="PTHR11200">
    <property type="entry name" value="INOSITOL 5-PHOSPHATASE"/>
    <property type="match status" value="1"/>
</dbReference>
<dbReference type="PANTHER" id="PTHR11200:SF275">
    <property type="entry name" value="LD06095P"/>
    <property type="match status" value="1"/>
</dbReference>
<dbReference type="Gene3D" id="2.60.40.10">
    <property type="entry name" value="Immunoglobulins"/>
    <property type="match status" value="1"/>
</dbReference>
<dbReference type="AlphaFoldDB" id="A0A267H058"/>
<dbReference type="InterPro" id="IPR036691">
    <property type="entry name" value="Endo/exonu/phosph_ase_sf"/>
</dbReference>
<evidence type="ECO:0000313" key="4">
    <source>
        <dbReference type="Proteomes" id="UP000215902"/>
    </source>
</evidence>
<protein>
    <recommendedName>
        <fullName evidence="2">Inositol polyphosphate-related phosphatase domain-containing protein</fullName>
    </recommendedName>
</protein>
<evidence type="ECO:0000313" key="3">
    <source>
        <dbReference type="EMBL" id="PAA91064.1"/>
    </source>
</evidence>
<feature type="region of interest" description="Disordered" evidence="1">
    <location>
        <begin position="66"/>
        <end position="85"/>
    </location>
</feature>
<reference evidence="3 4" key="1">
    <citation type="submission" date="2017-06" db="EMBL/GenBank/DDBJ databases">
        <title>A platform for efficient transgenesis in Macrostomum lignano, a flatworm model organism for stem cell research.</title>
        <authorList>
            <person name="Berezikov E."/>
        </authorList>
    </citation>
    <scope>NUCLEOTIDE SEQUENCE [LARGE SCALE GENOMIC DNA]</scope>
    <source>
        <strain evidence="3">DV1</strain>
        <tissue evidence="3">Whole organism</tissue>
    </source>
</reference>
<dbReference type="InterPro" id="IPR046985">
    <property type="entry name" value="IP5"/>
</dbReference>
<comment type="caution">
    <text evidence="3">The sequence shown here is derived from an EMBL/GenBank/DDBJ whole genome shotgun (WGS) entry which is preliminary data.</text>
</comment>
<dbReference type="GO" id="GO:0004439">
    <property type="term" value="F:phosphatidylinositol-4,5-bisphosphate 5-phosphatase activity"/>
    <property type="evidence" value="ECO:0007669"/>
    <property type="project" value="TreeGrafter"/>
</dbReference>
<name>A0A267H058_9PLAT</name>
<dbReference type="OrthoDB" id="7862313at2759"/>
<feature type="domain" description="Inositol polyphosphate-related phosphatase" evidence="2">
    <location>
        <begin position="129"/>
        <end position="452"/>
    </location>
</feature>
<feature type="region of interest" description="Disordered" evidence="1">
    <location>
        <begin position="791"/>
        <end position="814"/>
    </location>
</feature>
<dbReference type="Pfam" id="PF22669">
    <property type="entry name" value="Exo_endo_phos2"/>
    <property type="match status" value="1"/>
</dbReference>
<feature type="non-terminal residue" evidence="3">
    <location>
        <position position="1"/>
    </location>
</feature>
<feature type="compositionally biased region" description="Low complexity" evidence="1">
    <location>
        <begin position="69"/>
        <end position="81"/>
    </location>
</feature>
<accession>A0A267H058</accession>
<feature type="compositionally biased region" description="Low complexity" evidence="1">
    <location>
        <begin position="791"/>
        <end position="808"/>
    </location>
</feature>
<sequence length="814" mass="91248">KYISTQKHSQVMSFKYIDLSEFDPLSIADNETATAPETLHFQEDHYGEQQQQQQHSPQTWQPLEQCLKSSPASHNSDSSSSHIQPLELPNSADLHWFSADANGDNQREAKRHLLRDYLRERQREFTNYSDLLVHCGTWNVNNQFDDSFDLTEWLQPPRDQRAPDIYALGFQELDMSPLSNTMTYITQRSDREEKWIRLCQRCFPSSHCYSIVKTVRLLSTFLLVAAKDSLRNDIHSIRFGTQATGLMGFGPNKGGTAVRFQLGDTQFTFVNCHLAAGEDKLENRYNDFRDIQQKLKLMFEGTAGRYELLSHVGDAVGSHVTFFFGDLNFRLSGVSKEAVEARLFDTERPGAVEELLARHDELRRARAQARYGNIFLSYSEASIDFWPTYKYEIGSQRFDSEKVRVPSWCDRILYRAEDVRCEPLKYRSQHSYVYSDHKPVTCTFNTQVARVDVERQKRTIKRGVQWLDSLENAVLPQCTLEPGHEVQFGELSFSDTYRASLTLRNTGRVSASWQLMPTPGGEFSGVHASPVESRIPIGGSETIMLDATLGPCQWPQAVQRWAAGKADSAFAPGDVLVIALIGGPHIFAVPKGDIVPSCYGLPLACLCRLREPVLKTDRQSFRRLLMDCLESAGSSETCSNLGPPVHPIPVEVTRLLEATGDPDSPLLLPADPSEEDASMPSDSQLASIADALSRGAELPARLPPGAILQALLLLLHMLPDRPLLPGARQSQLARDLLSRVFAWARRLLKGPNWRHRDALVLRLARALDRPVAGSAPPSEAAIREVRRGLEQSANGGAQGAAQPQAFRQPDLIQL</sequence>
<evidence type="ECO:0000256" key="1">
    <source>
        <dbReference type="SAM" id="MobiDB-lite"/>
    </source>
</evidence>
<dbReference type="InterPro" id="IPR013783">
    <property type="entry name" value="Ig-like_fold"/>
</dbReference>
<gene>
    <name evidence="3" type="ORF">BOX15_Mlig026163g3</name>
</gene>
<dbReference type="Proteomes" id="UP000215902">
    <property type="component" value="Unassembled WGS sequence"/>
</dbReference>
<dbReference type="GO" id="GO:0046856">
    <property type="term" value="P:phosphatidylinositol dephosphorylation"/>
    <property type="evidence" value="ECO:0007669"/>
    <property type="project" value="InterPro"/>
</dbReference>
<dbReference type="InterPro" id="IPR000300">
    <property type="entry name" value="IPPc"/>
</dbReference>
<organism evidence="3 4">
    <name type="scientific">Macrostomum lignano</name>
    <dbReference type="NCBI Taxonomy" id="282301"/>
    <lineage>
        <taxon>Eukaryota</taxon>
        <taxon>Metazoa</taxon>
        <taxon>Spiralia</taxon>
        <taxon>Lophotrochozoa</taxon>
        <taxon>Platyhelminthes</taxon>
        <taxon>Rhabditophora</taxon>
        <taxon>Macrostomorpha</taxon>
        <taxon>Macrostomida</taxon>
        <taxon>Macrostomidae</taxon>
        <taxon>Macrostomum</taxon>
    </lineage>
</organism>
<dbReference type="STRING" id="282301.A0A267H058"/>
<keyword evidence="4" id="KW-1185">Reference proteome</keyword>
<dbReference type="SUPFAM" id="SSF56219">
    <property type="entry name" value="DNase I-like"/>
    <property type="match status" value="1"/>
</dbReference>
<dbReference type="SMART" id="SM00128">
    <property type="entry name" value="IPPc"/>
    <property type="match status" value="1"/>
</dbReference>
<dbReference type="EMBL" id="NIVC01000095">
    <property type="protein sequence ID" value="PAA91064.1"/>
    <property type="molecule type" value="Genomic_DNA"/>
</dbReference>